<feature type="domain" description="T6SS Phospholipase effector Tle1-like catalytic" evidence="2">
    <location>
        <begin position="3"/>
        <end position="259"/>
    </location>
</feature>
<evidence type="ECO:0000313" key="4">
    <source>
        <dbReference type="Proteomes" id="UP000320244"/>
    </source>
</evidence>
<dbReference type="AlphaFoldDB" id="A0A563E070"/>
<reference evidence="3 4" key="2">
    <citation type="submission" date="2019-08" db="EMBL/GenBank/DDBJ databases">
        <title>Jejuicoccus antrihumi gen. nov., sp. nov., a new member of the family Dermacoccaceae isolated from a cave.</title>
        <authorList>
            <person name="Schumann P."/>
            <person name="Kim I.S."/>
        </authorList>
    </citation>
    <scope>NUCLEOTIDE SEQUENCE [LARGE SCALE GENOMIC DNA]</scope>
    <source>
        <strain evidence="3 4">C5-26</strain>
    </source>
</reference>
<accession>A0A563E070</accession>
<protein>
    <submittedName>
        <fullName evidence="3">DUF2235 domain-containing protein</fullName>
    </submittedName>
</protein>
<dbReference type="InterPro" id="IPR018712">
    <property type="entry name" value="Tle1-like_cat"/>
</dbReference>
<sequence length="386" mass="42420">MPKRLVVCCDGTWNTPDQTSQGQSSPTNVTKVALSVAASAADGTVQRLYYHPGVGVNRRTRLRGGVFGVGLSANIIDAYRFLVHEYEPGDELFFFGFSRGAFTARSLVGLVRNSGILRVKNAGRVDEAYTLYRDRRAHPRGVAATLFRRSYAHEPRIRFVGVWDTVGALGIPDTGLGLPRLVNRRWQFHDTTLTSQVDAAFQALAIDETRRPFEPTLWQTPPHPADQVLEQVWFSGVHCDVGGGYSDTSQSDIALAWLAGKAAGCGLAFTADVFTASEPGRARPDESAFAMCPDPVGAIHQSRTRWYRLVRPYRRPIGQADTDHEAVASTAIARRDGDAVYRPVNLHAYLDGPRPRIAEVRTGGGDAHRPDRRPRSAARRQPSDDG</sequence>
<gene>
    <name evidence="3" type="ORF">FGL98_12255</name>
</gene>
<keyword evidence="4" id="KW-1185">Reference proteome</keyword>
<reference evidence="3 4" key="1">
    <citation type="submission" date="2019-05" db="EMBL/GenBank/DDBJ databases">
        <authorList>
            <person name="Lee S.D."/>
        </authorList>
    </citation>
    <scope>NUCLEOTIDE SEQUENCE [LARGE SCALE GENOMIC DNA]</scope>
    <source>
        <strain evidence="3 4">C5-26</strain>
    </source>
</reference>
<evidence type="ECO:0000313" key="3">
    <source>
        <dbReference type="EMBL" id="TWP35785.1"/>
    </source>
</evidence>
<feature type="region of interest" description="Disordered" evidence="1">
    <location>
        <begin position="355"/>
        <end position="386"/>
    </location>
</feature>
<organism evidence="3 4">
    <name type="scientific">Leekyejoonella antrihumi</name>
    <dbReference type="NCBI Taxonomy" id="1660198"/>
    <lineage>
        <taxon>Bacteria</taxon>
        <taxon>Bacillati</taxon>
        <taxon>Actinomycetota</taxon>
        <taxon>Actinomycetes</taxon>
        <taxon>Micrococcales</taxon>
        <taxon>Dermacoccaceae</taxon>
        <taxon>Leekyejoonella</taxon>
    </lineage>
</organism>
<dbReference type="RefSeq" id="WP_146317064.1">
    <property type="nucleotide sequence ID" value="NZ_VCQV01000016.1"/>
</dbReference>
<evidence type="ECO:0000256" key="1">
    <source>
        <dbReference type="SAM" id="MobiDB-lite"/>
    </source>
</evidence>
<dbReference type="OrthoDB" id="4378831at2"/>
<dbReference type="Proteomes" id="UP000320244">
    <property type="component" value="Unassembled WGS sequence"/>
</dbReference>
<dbReference type="PANTHER" id="PTHR33840">
    <property type="match status" value="1"/>
</dbReference>
<proteinExistence type="predicted"/>
<comment type="caution">
    <text evidence="3">The sequence shown here is derived from an EMBL/GenBank/DDBJ whole genome shotgun (WGS) entry which is preliminary data.</text>
</comment>
<dbReference type="PANTHER" id="PTHR33840:SF1">
    <property type="entry name" value="TLE1 PHOSPHOLIPASE DOMAIN-CONTAINING PROTEIN"/>
    <property type="match status" value="1"/>
</dbReference>
<dbReference type="EMBL" id="VCQV01000016">
    <property type="protein sequence ID" value="TWP35785.1"/>
    <property type="molecule type" value="Genomic_DNA"/>
</dbReference>
<name>A0A563E070_9MICO</name>
<dbReference type="Pfam" id="PF09994">
    <property type="entry name" value="T6SS_Tle1-like_cat"/>
    <property type="match status" value="1"/>
</dbReference>
<evidence type="ECO:0000259" key="2">
    <source>
        <dbReference type="Pfam" id="PF09994"/>
    </source>
</evidence>